<dbReference type="InterPro" id="IPR001245">
    <property type="entry name" value="Ser-Thr/Tyr_kinase_cat_dom"/>
</dbReference>
<feature type="compositionally biased region" description="Basic and acidic residues" evidence="9">
    <location>
        <begin position="206"/>
        <end position="225"/>
    </location>
</feature>
<dbReference type="PROSITE" id="PS50011">
    <property type="entry name" value="PROTEIN_KINASE_DOM"/>
    <property type="match status" value="1"/>
</dbReference>
<dbReference type="OrthoDB" id="5842315at2759"/>
<evidence type="ECO:0000259" key="11">
    <source>
        <dbReference type="PROSITE" id="PS50011"/>
    </source>
</evidence>
<organism evidence="12 13">
    <name type="scientific">Caenorhabditis auriculariae</name>
    <dbReference type="NCBI Taxonomy" id="2777116"/>
    <lineage>
        <taxon>Eukaryota</taxon>
        <taxon>Metazoa</taxon>
        <taxon>Ecdysozoa</taxon>
        <taxon>Nematoda</taxon>
        <taxon>Chromadorea</taxon>
        <taxon>Rhabditida</taxon>
        <taxon>Rhabditina</taxon>
        <taxon>Rhabditomorpha</taxon>
        <taxon>Rhabditoidea</taxon>
        <taxon>Rhabditidae</taxon>
        <taxon>Peloderinae</taxon>
        <taxon>Caenorhabditis</taxon>
    </lineage>
</organism>
<protein>
    <recommendedName>
        <fullName evidence="8">Tyrosine-protein kinase</fullName>
        <ecNumber evidence="8">2.7.10.2</ecNumber>
    </recommendedName>
</protein>
<dbReference type="PANTHER" id="PTHR24418">
    <property type="entry name" value="TYROSINE-PROTEIN KINASE"/>
    <property type="match status" value="1"/>
</dbReference>
<feature type="domain" description="SH2" evidence="10">
    <location>
        <begin position="264"/>
        <end position="374"/>
    </location>
</feature>
<dbReference type="Proteomes" id="UP000835052">
    <property type="component" value="Unassembled WGS sequence"/>
</dbReference>
<evidence type="ECO:0000256" key="4">
    <source>
        <dbReference type="ARBA" id="ARBA00022840"/>
    </source>
</evidence>
<accession>A0A8S1HYH7</accession>
<dbReference type="InterPro" id="IPR020635">
    <property type="entry name" value="Tyr_kinase_cat_dom"/>
</dbReference>
<comment type="catalytic activity">
    <reaction evidence="6 8">
        <text>L-tyrosyl-[protein] + ATP = O-phospho-L-tyrosyl-[protein] + ADP + H(+)</text>
        <dbReference type="Rhea" id="RHEA:10596"/>
        <dbReference type="Rhea" id="RHEA-COMP:10136"/>
        <dbReference type="Rhea" id="RHEA-COMP:20101"/>
        <dbReference type="ChEBI" id="CHEBI:15378"/>
        <dbReference type="ChEBI" id="CHEBI:30616"/>
        <dbReference type="ChEBI" id="CHEBI:46858"/>
        <dbReference type="ChEBI" id="CHEBI:61978"/>
        <dbReference type="ChEBI" id="CHEBI:456216"/>
        <dbReference type="EC" id="2.7.10.2"/>
    </reaction>
</comment>
<dbReference type="InterPro" id="IPR011009">
    <property type="entry name" value="Kinase-like_dom_sf"/>
</dbReference>
<dbReference type="Gene3D" id="1.10.510.10">
    <property type="entry name" value="Transferase(Phosphotransferase) domain 1"/>
    <property type="match status" value="1"/>
</dbReference>
<keyword evidence="1 8" id="KW-0808">Transferase</keyword>
<evidence type="ECO:0000256" key="7">
    <source>
        <dbReference type="PROSITE-ProRule" id="PRU00191"/>
    </source>
</evidence>
<keyword evidence="13" id="KW-1185">Reference proteome</keyword>
<keyword evidence="2 8" id="KW-0547">Nucleotide-binding</keyword>
<dbReference type="InterPro" id="IPR008266">
    <property type="entry name" value="Tyr_kinase_AS"/>
</dbReference>
<dbReference type="InterPro" id="IPR000980">
    <property type="entry name" value="SH2"/>
</dbReference>
<dbReference type="PROSITE" id="PS50001">
    <property type="entry name" value="SH2"/>
    <property type="match status" value="1"/>
</dbReference>
<comment type="caution">
    <text evidence="12">The sequence shown here is derived from an EMBL/GenBank/DDBJ whole genome shotgun (WGS) entry which is preliminary data.</text>
</comment>
<keyword evidence="4 8" id="KW-0067">ATP-binding</keyword>
<dbReference type="InterPro" id="IPR036860">
    <property type="entry name" value="SH2_dom_sf"/>
</dbReference>
<dbReference type="InterPro" id="IPR050198">
    <property type="entry name" value="Non-receptor_tyrosine_kinases"/>
</dbReference>
<dbReference type="PROSITE" id="PS00109">
    <property type="entry name" value="PROTEIN_KINASE_TYR"/>
    <property type="match status" value="1"/>
</dbReference>
<feature type="region of interest" description="Disordered" evidence="9">
    <location>
        <begin position="174"/>
        <end position="228"/>
    </location>
</feature>
<keyword evidence="3 8" id="KW-0418">Kinase</keyword>
<evidence type="ECO:0000256" key="9">
    <source>
        <dbReference type="SAM" id="MobiDB-lite"/>
    </source>
</evidence>
<evidence type="ECO:0000256" key="1">
    <source>
        <dbReference type="ARBA" id="ARBA00022679"/>
    </source>
</evidence>
<name>A0A8S1HYH7_9PELO</name>
<evidence type="ECO:0000313" key="13">
    <source>
        <dbReference type="Proteomes" id="UP000835052"/>
    </source>
</evidence>
<dbReference type="InterPro" id="IPR000719">
    <property type="entry name" value="Prot_kinase_dom"/>
</dbReference>
<evidence type="ECO:0000256" key="6">
    <source>
        <dbReference type="ARBA" id="ARBA00051245"/>
    </source>
</evidence>
<gene>
    <name evidence="12" type="ORF">CAUJ_LOCUS15640</name>
</gene>
<evidence type="ECO:0000256" key="8">
    <source>
        <dbReference type="RuleBase" id="RU362096"/>
    </source>
</evidence>
<comment type="similarity">
    <text evidence="8">Belongs to the protein kinase superfamily. Tyr protein kinase family.</text>
</comment>
<dbReference type="EC" id="2.7.10.2" evidence="8"/>
<dbReference type="GO" id="GO:0005524">
    <property type="term" value="F:ATP binding"/>
    <property type="evidence" value="ECO:0007669"/>
    <property type="project" value="UniProtKB-KW"/>
</dbReference>
<evidence type="ECO:0000259" key="10">
    <source>
        <dbReference type="PROSITE" id="PS50001"/>
    </source>
</evidence>
<evidence type="ECO:0000256" key="5">
    <source>
        <dbReference type="ARBA" id="ARBA00023137"/>
    </source>
</evidence>
<dbReference type="AlphaFoldDB" id="A0A8S1HYH7"/>
<evidence type="ECO:0000256" key="2">
    <source>
        <dbReference type="ARBA" id="ARBA00022741"/>
    </source>
</evidence>
<dbReference type="SUPFAM" id="SSF55550">
    <property type="entry name" value="SH2 domain"/>
    <property type="match status" value="1"/>
</dbReference>
<keyword evidence="5 8" id="KW-0829">Tyrosine-protein kinase</keyword>
<proteinExistence type="inferred from homology"/>
<dbReference type="Pfam" id="PF07714">
    <property type="entry name" value="PK_Tyr_Ser-Thr"/>
    <property type="match status" value="1"/>
</dbReference>
<feature type="domain" description="Protein kinase" evidence="11">
    <location>
        <begin position="313"/>
        <end position="619"/>
    </location>
</feature>
<evidence type="ECO:0000256" key="3">
    <source>
        <dbReference type="ARBA" id="ARBA00022777"/>
    </source>
</evidence>
<sequence>MELEDQLVVLEGTPNVSQVNSRDKDIGEELGEIREPTSVCVFEFMHDLKVSIDRGSLLRVVLGKPNKAFPIPIITMKLSQMAYEDVIQKTRGDGNNLSRLNEKRFGVSDKRKWIRIEIAKSFVERMHESIFMGVYMDVQRKFGIADDLTVRRHQLNKGIDFVFVTKEGRRITERNIGDKEREGSGGKKRRRWSDGNQSLAVKNGKRRSDERRGNSRDERRDEVSVRGHRSSFGRVGDLHRFLGPEREVKVANKDDDSFLENLHFYHGFLPQMECRMFIKKSGDFLVRKWEEEGQECLIISVGVLLDYTRDGTEDLVENFGKNEPVRVKDFLVRRDEEGIFIDSKMNFKSLEDLLTYYVLHPNKASLRMQLERACPKRYFEFSSNMITRKATLPKDSPQSYGHGEKMLNEARIMLSLSHENVIEIYGWAIDKKPFLILLELMEGGSLDHFLITNFDGSNNSRLLKFSLEAARGLTYLHQRNVLHRDVAARNCLLTSDLTVKISDYGMAVPGSFFYMKTAEKLPTRYLSPETLSLFLFSSASDCFAFGNLIYEIFSGGMMPFEELNSSDAREKILTGEINNFEDTRAPPALRSYVELNLWAYCMKDRTDMDTTLKFLKGLYRECKMEGGPKTVTQKTEGSLANEEAVPVKNKVSTKIRRRKPVSRAEIMEDICPTQEDTAANND</sequence>
<dbReference type="SMART" id="SM00219">
    <property type="entry name" value="TyrKc"/>
    <property type="match status" value="1"/>
</dbReference>
<dbReference type="PRINTS" id="PR00109">
    <property type="entry name" value="TYRKINASE"/>
</dbReference>
<reference evidence="12" key="1">
    <citation type="submission" date="2020-10" db="EMBL/GenBank/DDBJ databases">
        <authorList>
            <person name="Kikuchi T."/>
        </authorList>
    </citation>
    <scope>NUCLEOTIDE SEQUENCE</scope>
    <source>
        <strain evidence="12">NKZ352</strain>
    </source>
</reference>
<dbReference type="Gene3D" id="3.30.505.10">
    <property type="entry name" value="SH2 domain"/>
    <property type="match status" value="1"/>
</dbReference>
<feature type="compositionally biased region" description="Basic and acidic residues" evidence="9">
    <location>
        <begin position="174"/>
        <end position="185"/>
    </location>
</feature>
<dbReference type="SUPFAM" id="SSF56112">
    <property type="entry name" value="Protein kinase-like (PK-like)"/>
    <property type="match status" value="1"/>
</dbReference>
<dbReference type="EMBL" id="CAJGYM010000199">
    <property type="protein sequence ID" value="CAD6199741.1"/>
    <property type="molecule type" value="Genomic_DNA"/>
</dbReference>
<keyword evidence="7" id="KW-0727">SH2 domain</keyword>
<dbReference type="SMART" id="SM00252">
    <property type="entry name" value="SH2"/>
    <property type="match status" value="1"/>
</dbReference>
<dbReference type="GO" id="GO:0004715">
    <property type="term" value="F:non-membrane spanning protein tyrosine kinase activity"/>
    <property type="evidence" value="ECO:0007669"/>
    <property type="project" value="UniProtKB-EC"/>
</dbReference>
<evidence type="ECO:0000313" key="12">
    <source>
        <dbReference type="EMBL" id="CAD6199741.1"/>
    </source>
</evidence>